<dbReference type="AlphaFoldDB" id="A0A6J6BAL5"/>
<accession>A0A6J6BAL5</accession>
<dbReference type="Pfam" id="PF17844">
    <property type="entry name" value="SCP_3"/>
    <property type="match status" value="1"/>
</dbReference>
<organism evidence="2">
    <name type="scientific">freshwater metagenome</name>
    <dbReference type="NCBI Taxonomy" id="449393"/>
    <lineage>
        <taxon>unclassified sequences</taxon>
        <taxon>metagenomes</taxon>
        <taxon>ecological metagenomes</taxon>
    </lineage>
</organism>
<feature type="domain" description="Bacterial SCP orthologue" evidence="1">
    <location>
        <begin position="31"/>
        <end position="120"/>
    </location>
</feature>
<evidence type="ECO:0000313" key="3">
    <source>
        <dbReference type="EMBL" id="CAB4609111.1"/>
    </source>
</evidence>
<protein>
    <submittedName>
        <fullName evidence="2">Unannotated protein</fullName>
    </submittedName>
</protein>
<name>A0A6J6BAL5_9ZZZZ</name>
<proteinExistence type="predicted"/>
<evidence type="ECO:0000259" key="1">
    <source>
        <dbReference type="Pfam" id="PF17844"/>
    </source>
</evidence>
<dbReference type="Gene3D" id="3.30.1050.40">
    <property type="match status" value="1"/>
</dbReference>
<evidence type="ECO:0000313" key="2">
    <source>
        <dbReference type="EMBL" id="CAB4536200.1"/>
    </source>
</evidence>
<dbReference type="EMBL" id="CAEZSN010000017">
    <property type="protein sequence ID" value="CAB4536200.1"/>
    <property type="molecule type" value="Genomic_DNA"/>
</dbReference>
<dbReference type="EMBL" id="CAEZUR010000047">
    <property type="protein sequence ID" value="CAB4609111.1"/>
    <property type="molecule type" value="Genomic_DNA"/>
</dbReference>
<gene>
    <name evidence="2" type="ORF">UFOPK1433_00243</name>
    <name evidence="3" type="ORF">UFOPK1843_00700</name>
</gene>
<sequence>MPLRRIKPLEGIIAVRAVLADPTKRVETDDEFKTAVRYLLEELMVLRPGRSVEVRVPPLGAIQCIDGLTHRRGTPPNTVELGPLEWFALAVGEVSWESLVASGKILASGTRADISDALPIWR</sequence>
<reference evidence="2" key="1">
    <citation type="submission" date="2020-05" db="EMBL/GenBank/DDBJ databases">
        <authorList>
            <person name="Chiriac C."/>
            <person name="Salcher M."/>
            <person name="Ghai R."/>
            <person name="Kavagutti S V."/>
        </authorList>
    </citation>
    <scope>NUCLEOTIDE SEQUENCE</scope>
</reference>
<dbReference type="InterPro" id="IPR041629">
    <property type="entry name" value="SCP_3"/>
</dbReference>